<keyword evidence="4 5" id="KW-0472">Membrane</keyword>
<proteinExistence type="predicted"/>
<dbReference type="InterPro" id="IPR051533">
    <property type="entry name" value="WaaL-like"/>
</dbReference>
<feature type="transmembrane region" description="Helical" evidence="5">
    <location>
        <begin position="103"/>
        <end position="121"/>
    </location>
</feature>
<dbReference type="eggNOG" id="COG3307">
    <property type="taxonomic scope" value="Bacteria"/>
</dbReference>
<sequence length="496" mass="53662">MYLFTGQRLERSVWLWLAAAALVGVGIALVPPLFAVSWLLGLAALGLAVCDPIWPVALAVLSVPFQQLVTLPGGLSVTQFCFILVALSFLWQLSQRRWPWPDMPGIALAIFLWTLAVTAALTPLSRSEGLKETLRWGTVLLIYLAAMSALQDPDRVQWRRAVLVACLLAAPAITALIGIGQHLTGIGPASFAVGDGRVRAYGTIGQPNSFAGYLNQAWPLAAGFGLVMIVTHHWHTWRDRLRLGIVFITAGSLIGGLLASFSRGGWVGAALGATVMTVVLGAWYGRRMLRQSIPVILVAVFGGMILVNSGLLPTALSSRLTSIIANLQPFDVRNVNITPDNFAVVERMAHLQAAWNMVQERPLLGVGPGNFTIAYERLVYSGQTPTWIKPWYDSRGHAHNYYLHIAAESGLIGLSAYLLLLGSVWRTAVRAVQQANDWFTRGIALGGIGVVSTLSGHNLFENLHVLNMGVQFAAIIALIATINTGRTELHSCNEDL</sequence>
<keyword evidence="2 5" id="KW-0812">Transmembrane</keyword>
<feature type="transmembrane region" description="Helical" evidence="5">
    <location>
        <begin position="241"/>
        <end position="259"/>
    </location>
</feature>
<feature type="transmembrane region" description="Helical" evidence="5">
    <location>
        <begin position="463"/>
        <end position="482"/>
    </location>
</feature>
<feature type="transmembrane region" description="Helical" evidence="5">
    <location>
        <begin position="217"/>
        <end position="234"/>
    </location>
</feature>
<dbReference type="Proteomes" id="UP000002508">
    <property type="component" value="Chromosome"/>
</dbReference>
<dbReference type="InterPro" id="IPR007016">
    <property type="entry name" value="O-antigen_ligase-rel_domated"/>
</dbReference>
<dbReference type="STRING" id="326427.Cagg_0142"/>
<dbReference type="AlphaFoldDB" id="B8GCP3"/>
<dbReference type="EMBL" id="CP001337">
    <property type="protein sequence ID" value="ACL23093.1"/>
    <property type="molecule type" value="Genomic_DNA"/>
</dbReference>
<evidence type="ECO:0000256" key="4">
    <source>
        <dbReference type="ARBA" id="ARBA00023136"/>
    </source>
</evidence>
<feature type="transmembrane region" description="Helical" evidence="5">
    <location>
        <begin position="38"/>
        <end position="63"/>
    </location>
</feature>
<evidence type="ECO:0000259" key="6">
    <source>
        <dbReference type="Pfam" id="PF04932"/>
    </source>
</evidence>
<gene>
    <name evidence="7" type="ordered locus">Cagg_0142</name>
</gene>
<feature type="transmembrane region" description="Helical" evidence="5">
    <location>
        <begin position="12"/>
        <end position="31"/>
    </location>
</feature>
<dbReference type="Pfam" id="PF04932">
    <property type="entry name" value="Wzy_C"/>
    <property type="match status" value="1"/>
</dbReference>
<protein>
    <submittedName>
        <fullName evidence="7">O-antigen polymerase</fullName>
    </submittedName>
</protein>
<evidence type="ECO:0000313" key="7">
    <source>
        <dbReference type="EMBL" id="ACL23093.1"/>
    </source>
</evidence>
<dbReference type="HOGENOM" id="CLU_041909_0_0_0"/>
<reference evidence="7" key="1">
    <citation type="submission" date="2008-12" db="EMBL/GenBank/DDBJ databases">
        <title>Complete sequence of Chloroflexus aggregans DSM 9485.</title>
        <authorList>
            <consortium name="US DOE Joint Genome Institute"/>
            <person name="Lucas S."/>
            <person name="Copeland A."/>
            <person name="Lapidus A."/>
            <person name="Glavina del Rio T."/>
            <person name="Dalin E."/>
            <person name="Tice H."/>
            <person name="Pitluck S."/>
            <person name="Foster B."/>
            <person name="Larimer F."/>
            <person name="Land M."/>
            <person name="Hauser L."/>
            <person name="Kyrpides N."/>
            <person name="Mikhailova N."/>
            <person name="Bryant D."/>
            <person name="Richardson P."/>
        </authorList>
    </citation>
    <scope>NUCLEOTIDE SEQUENCE</scope>
    <source>
        <strain evidence="7">DSM 9485</strain>
    </source>
</reference>
<dbReference type="GO" id="GO:0016020">
    <property type="term" value="C:membrane"/>
    <property type="evidence" value="ECO:0007669"/>
    <property type="project" value="UniProtKB-SubCell"/>
</dbReference>
<feature type="transmembrane region" description="Helical" evidence="5">
    <location>
        <begin position="438"/>
        <end position="457"/>
    </location>
</feature>
<evidence type="ECO:0000256" key="5">
    <source>
        <dbReference type="SAM" id="Phobius"/>
    </source>
</evidence>
<evidence type="ECO:0000256" key="3">
    <source>
        <dbReference type="ARBA" id="ARBA00022989"/>
    </source>
</evidence>
<dbReference type="OrthoDB" id="9806320at2"/>
<dbReference type="PANTHER" id="PTHR37422">
    <property type="entry name" value="TEICHURONIC ACID BIOSYNTHESIS PROTEIN TUAE"/>
    <property type="match status" value="1"/>
</dbReference>
<comment type="subcellular location">
    <subcellularLocation>
        <location evidence="1">Membrane</location>
        <topology evidence="1">Multi-pass membrane protein</topology>
    </subcellularLocation>
</comment>
<dbReference type="PANTHER" id="PTHR37422:SF13">
    <property type="entry name" value="LIPOPOLYSACCHARIDE BIOSYNTHESIS PROTEIN PA4999-RELATED"/>
    <property type="match status" value="1"/>
</dbReference>
<accession>B8GCP3</accession>
<evidence type="ECO:0000256" key="2">
    <source>
        <dbReference type="ARBA" id="ARBA00022692"/>
    </source>
</evidence>
<feature type="transmembrane region" description="Helical" evidence="5">
    <location>
        <begin position="265"/>
        <end position="285"/>
    </location>
</feature>
<feature type="transmembrane region" description="Helical" evidence="5">
    <location>
        <begin position="69"/>
        <end position="91"/>
    </location>
</feature>
<keyword evidence="3 5" id="KW-1133">Transmembrane helix</keyword>
<feature type="transmembrane region" description="Helical" evidence="5">
    <location>
        <begin position="292"/>
        <end position="312"/>
    </location>
</feature>
<evidence type="ECO:0000313" key="8">
    <source>
        <dbReference type="Proteomes" id="UP000002508"/>
    </source>
</evidence>
<dbReference type="KEGG" id="cag:Cagg_0142"/>
<organism evidence="7 8">
    <name type="scientific">Chloroflexus aggregans (strain MD-66 / DSM 9485)</name>
    <dbReference type="NCBI Taxonomy" id="326427"/>
    <lineage>
        <taxon>Bacteria</taxon>
        <taxon>Bacillati</taxon>
        <taxon>Chloroflexota</taxon>
        <taxon>Chloroflexia</taxon>
        <taxon>Chloroflexales</taxon>
        <taxon>Chloroflexineae</taxon>
        <taxon>Chloroflexaceae</taxon>
        <taxon>Chloroflexus</taxon>
    </lineage>
</organism>
<feature type="transmembrane region" description="Helical" evidence="5">
    <location>
        <begin position="401"/>
        <end position="426"/>
    </location>
</feature>
<evidence type="ECO:0000256" key="1">
    <source>
        <dbReference type="ARBA" id="ARBA00004141"/>
    </source>
</evidence>
<name>B8GCP3_CHLAD</name>
<dbReference type="RefSeq" id="WP_012615459.1">
    <property type="nucleotide sequence ID" value="NC_011831.1"/>
</dbReference>
<feature type="transmembrane region" description="Helical" evidence="5">
    <location>
        <begin position="162"/>
        <end position="183"/>
    </location>
</feature>
<keyword evidence="8" id="KW-1185">Reference proteome</keyword>
<feature type="domain" description="O-antigen ligase-related" evidence="6">
    <location>
        <begin position="253"/>
        <end position="418"/>
    </location>
</feature>